<keyword evidence="2 6" id="KW-0963">Cytoplasm</keyword>
<keyword evidence="3 6" id="KW-0489">Methyltransferase</keyword>
<dbReference type="EC" id="2.1.1.-" evidence="6"/>
<feature type="binding site" evidence="6">
    <location>
        <position position="210"/>
    </location>
    <ligand>
        <name>S-adenosyl-L-methionine</name>
        <dbReference type="ChEBI" id="CHEBI:59789"/>
    </ligand>
</feature>
<comment type="similarity">
    <text evidence="1 6">Belongs to the methyltransferase superfamily. PrmA family.</text>
</comment>
<dbReference type="PANTHER" id="PTHR43648">
    <property type="entry name" value="ELECTRON TRANSFER FLAVOPROTEIN BETA SUBUNIT LYSINE METHYLTRANSFERASE"/>
    <property type="match status" value="1"/>
</dbReference>
<dbReference type="Gene3D" id="3.40.50.150">
    <property type="entry name" value="Vaccinia Virus protein VP39"/>
    <property type="match status" value="1"/>
</dbReference>
<comment type="caution">
    <text evidence="7">The sequence shown here is derived from an EMBL/GenBank/DDBJ whole genome shotgun (WGS) entry which is preliminary data.</text>
</comment>
<dbReference type="GO" id="GO:0005840">
    <property type="term" value="C:ribosome"/>
    <property type="evidence" value="ECO:0007669"/>
    <property type="project" value="UniProtKB-KW"/>
</dbReference>
<evidence type="ECO:0000313" key="7">
    <source>
        <dbReference type="EMBL" id="GGE05984.1"/>
    </source>
</evidence>
<keyword evidence="5 6" id="KW-0949">S-adenosyl-L-methionine</keyword>
<evidence type="ECO:0000256" key="5">
    <source>
        <dbReference type="ARBA" id="ARBA00022691"/>
    </source>
</evidence>
<dbReference type="InterPro" id="IPR004498">
    <property type="entry name" value="Ribosomal_PrmA_MeTrfase"/>
</dbReference>
<evidence type="ECO:0000256" key="1">
    <source>
        <dbReference type="ARBA" id="ARBA00009741"/>
    </source>
</evidence>
<dbReference type="PANTHER" id="PTHR43648:SF1">
    <property type="entry name" value="ELECTRON TRANSFER FLAVOPROTEIN BETA SUBUNIT LYSINE METHYLTRANSFERASE"/>
    <property type="match status" value="1"/>
</dbReference>
<organism evidence="7 8">
    <name type="scientific">Psychroflexus salis</name>
    <dbReference type="NCBI Taxonomy" id="1526574"/>
    <lineage>
        <taxon>Bacteria</taxon>
        <taxon>Pseudomonadati</taxon>
        <taxon>Bacteroidota</taxon>
        <taxon>Flavobacteriia</taxon>
        <taxon>Flavobacteriales</taxon>
        <taxon>Flavobacteriaceae</taxon>
        <taxon>Psychroflexus</taxon>
    </lineage>
</organism>
<dbReference type="GO" id="GO:0008276">
    <property type="term" value="F:protein methyltransferase activity"/>
    <property type="evidence" value="ECO:0007669"/>
    <property type="project" value="UniProtKB-UniRule"/>
</dbReference>
<feature type="binding site" evidence="6">
    <location>
        <position position="127"/>
    </location>
    <ligand>
        <name>S-adenosyl-L-methionine</name>
        <dbReference type="ChEBI" id="CHEBI:59789"/>
    </ligand>
</feature>
<keyword evidence="8" id="KW-1185">Reference proteome</keyword>
<dbReference type="SUPFAM" id="SSF53335">
    <property type="entry name" value="S-adenosyl-L-methionine-dependent methyltransferases"/>
    <property type="match status" value="1"/>
</dbReference>
<evidence type="ECO:0000256" key="6">
    <source>
        <dbReference type="HAMAP-Rule" id="MF_00735"/>
    </source>
</evidence>
<proteinExistence type="inferred from homology"/>
<dbReference type="Pfam" id="PF06325">
    <property type="entry name" value="PrmA"/>
    <property type="match status" value="1"/>
</dbReference>
<dbReference type="AlphaFoldDB" id="A0A917E5E1"/>
<evidence type="ECO:0000313" key="8">
    <source>
        <dbReference type="Proteomes" id="UP000599688"/>
    </source>
</evidence>
<comment type="subcellular location">
    <subcellularLocation>
        <location evidence="6">Cytoplasm</location>
    </subcellularLocation>
</comment>
<comment type="function">
    <text evidence="6">Methylates ribosomal protein L11.</text>
</comment>
<feature type="binding site" evidence="6">
    <location>
        <position position="148"/>
    </location>
    <ligand>
        <name>S-adenosyl-L-methionine</name>
        <dbReference type="ChEBI" id="CHEBI:59789"/>
    </ligand>
</feature>
<reference evidence="7 8" key="1">
    <citation type="journal article" date="2014" name="Int. J. Syst. Evol. Microbiol.">
        <title>Complete genome sequence of Corynebacterium casei LMG S-19264T (=DSM 44701T), isolated from a smear-ripened cheese.</title>
        <authorList>
            <consortium name="US DOE Joint Genome Institute (JGI-PGF)"/>
            <person name="Walter F."/>
            <person name="Albersmeier A."/>
            <person name="Kalinowski J."/>
            <person name="Ruckert C."/>
        </authorList>
    </citation>
    <scope>NUCLEOTIDE SEQUENCE [LARGE SCALE GENOMIC DNA]</scope>
    <source>
        <strain evidence="7 8">CGMCC 1.12925</strain>
    </source>
</reference>
<dbReference type="EMBL" id="BMGL01000002">
    <property type="protein sequence ID" value="GGE05984.1"/>
    <property type="molecule type" value="Genomic_DNA"/>
</dbReference>
<evidence type="ECO:0000256" key="2">
    <source>
        <dbReference type="ARBA" id="ARBA00022490"/>
    </source>
</evidence>
<dbReference type="GO" id="GO:0032259">
    <property type="term" value="P:methylation"/>
    <property type="evidence" value="ECO:0007669"/>
    <property type="project" value="UniProtKB-KW"/>
</dbReference>
<gene>
    <name evidence="6 7" type="primary">prmA</name>
    <name evidence="7" type="ORF">GCM10010831_04520</name>
</gene>
<dbReference type="GO" id="GO:0005737">
    <property type="term" value="C:cytoplasm"/>
    <property type="evidence" value="ECO:0007669"/>
    <property type="project" value="UniProtKB-SubCell"/>
</dbReference>
<dbReference type="HAMAP" id="MF_00735">
    <property type="entry name" value="Methyltr_PrmA"/>
    <property type="match status" value="1"/>
</dbReference>
<dbReference type="PIRSF" id="PIRSF000401">
    <property type="entry name" value="RPL11_MTase"/>
    <property type="match status" value="1"/>
</dbReference>
<dbReference type="RefSeq" id="WP_188405137.1">
    <property type="nucleotide sequence ID" value="NZ_BMGL01000002.1"/>
</dbReference>
<keyword evidence="4 6" id="KW-0808">Transferase</keyword>
<keyword evidence="7" id="KW-0687">Ribonucleoprotein</keyword>
<name>A0A917E5E1_9FLAO</name>
<dbReference type="InterPro" id="IPR050078">
    <property type="entry name" value="Ribosomal_L11_MeTrfase_PrmA"/>
</dbReference>
<dbReference type="InterPro" id="IPR029063">
    <property type="entry name" value="SAM-dependent_MTases_sf"/>
</dbReference>
<evidence type="ECO:0000256" key="3">
    <source>
        <dbReference type="ARBA" id="ARBA00022603"/>
    </source>
</evidence>
<keyword evidence="7" id="KW-0689">Ribosomal protein</keyword>
<dbReference type="Proteomes" id="UP000599688">
    <property type="component" value="Unassembled WGS sequence"/>
</dbReference>
<evidence type="ECO:0000256" key="4">
    <source>
        <dbReference type="ARBA" id="ARBA00022679"/>
    </source>
</evidence>
<dbReference type="CDD" id="cd02440">
    <property type="entry name" value="AdoMet_MTases"/>
    <property type="match status" value="1"/>
</dbReference>
<sequence>MNYIAYHFHILPKEPFTDILLAELSLFNFESFEETEEGLSAYVQEELDEEGFENKIELFKNEKVQINFQREKVETINWNEEWEKNFSPIEVGSQCMVRAPFHKKKEVEFDIVIEPKMSFGTGHHATTFQMIRLILEDDWTNKKVLDMGCGTGVLGILANMKGAKEVIYIDIDNWCIENTTENLERNCVSGKVILGGAEQIDTKFDVILANINRNILIEDMATYAKFLKQDGAIFFSGFYKKDLPIIQNEANKHKLTFIKNLEKENWIAAKFVKAII</sequence>
<feature type="binding site" evidence="6">
    <location>
        <position position="170"/>
    </location>
    <ligand>
        <name>S-adenosyl-L-methionine</name>
        <dbReference type="ChEBI" id="CHEBI:59789"/>
    </ligand>
</feature>
<protein>
    <recommendedName>
        <fullName evidence="6">Ribosomal protein L11 methyltransferase</fullName>
        <shortName evidence="6">L11 Mtase</shortName>
        <ecNumber evidence="6">2.1.1.-</ecNumber>
    </recommendedName>
</protein>
<comment type="catalytic activity">
    <reaction evidence="6">
        <text>L-lysyl-[protein] + 3 S-adenosyl-L-methionine = N(6),N(6),N(6)-trimethyl-L-lysyl-[protein] + 3 S-adenosyl-L-homocysteine + 3 H(+)</text>
        <dbReference type="Rhea" id="RHEA:54192"/>
        <dbReference type="Rhea" id="RHEA-COMP:9752"/>
        <dbReference type="Rhea" id="RHEA-COMP:13826"/>
        <dbReference type="ChEBI" id="CHEBI:15378"/>
        <dbReference type="ChEBI" id="CHEBI:29969"/>
        <dbReference type="ChEBI" id="CHEBI:57856"/>
        <dbReference type="ChEBI" id="CHEBI:59789"/>
        <dbReference type="ChEBI" id="CHEBI:61961"/>
    </reaction>
</comment>
<dbReference type="NCBIfam" id="NF001785">
    <property type="entry name" value="PRK00517.2-2"/>
    <property type="match status" value="1"/>
</dbReference>
<accession>A0A917E5E1</accession>